<feature type="transmembrane region" description="Helical" evidence="8">
    <location>
        <begin position="239"/>
        <end position="262"/>
    </location>
</feature>
<dbReference type="InterPro" id="IPR036259">
    <property type="entry name" value="MFS_trans_sf"/>
</dbReference>
<comment type="similarity">
    <text evidence="3">Belongs to the major facilitator superfamily. TCR/Tet family.</text>
</comment>
<evidence type="ECO:0000313" key="10">
    <source>
        <dbReference type="EMBL" id="ASG20224.1"/>
    </source>
</evidence>
<dbReference type="EMBL" id="CP022110">
    <property type="protein sequence ID" value="ASG20224.1"/>
    <property type="molecule type" value="Genomic_DNA"/>
</dbReference>
<gene>
    <name evidence="10" type="ORF">Y958_04870</name>
</gene>
<dbReference type="PANTHER" id="PTHR43124">
    <property type="entry name" value="PURINE EFFLUX PUMP PBUE"/>
    <property type="match status" value="1"/>
</dbReference>
<keyword evidence="6 8" id="KW-1133">Transmembrane helix</keyword>
<dbReference type="InterPro" id="IPR020846">
    <property type="entry name" value="MFS_dom"/>
</dbReference>
<keyword evidence="5 8" id="KW-0812">Transmembrane</keyword>
<keyword evidence="7 8" id="KW-0472">Membrane</keyword>
<dbReference type="Pfam" id="PF07690">
    <property type="entry name" value="MFS_1"/>
    <property type="match status" value="1"/>
</dbReference>
<dbReference type="PANTHER" id="PTHR43124:SF3">
    <property type="entry name" value="CHLORAMPHENICOL EFFLUX PUMP RV0191"/>
    <property type="match status" value="1"/>
</dbReference>
<evidence type="ECO:0000259" key="9">
    <source>
        <dbReference type="PROSITE" id="PS50850"/>
    </source>
</evidence>
<dbReference type="KEGG" id="nao:Y958_04870"/>
<proteinExistence type="inferred from homology"/>
<feature type="transmembrane region" description="Helical" evidence="8">
    <location>
        <begin position="332"/>
        <end position="356"/>
    </location>
</feature>
<reference evidence="10 11" key="1">
    <citation type="submission" date="2017-06" db="EMBL/GenBank/DDBJ databases">
        <title>Complete genome sequence of Nitrospirillum amazonense strain CBAmC, an endophytic nitrogen-fixing and plant growth-promoting bacterium, isolated from sugarcane.</title>
        <authorList>
            <person name="Schwab S."/>
            <person name="dos Santos Teixeira K.R."/>
            <person name="Simoes Araujo J.L."/>
            <person name="Soares Vidal M."/>
            <person name="Borges de Freitas H.R."/>
            <person name="Rivello Crivelaro A.L."/>
            <person name="Bueno de Camargo Nunes A."/>
            <person name="dos Santos C.M."/>
            <person name="Palmeira da Silva Rosa D."/>
            <person name="da Silva Padilha D."/>
            <person name="da Silva E."/>
            <person name="Araujo Terra L."/>
            <person name="Soares Mendes V."/>
            <person name="Farinelli L."/>
            <person name="Magalhaes Cruz L."/>
            <person name="Baldani J.I."/>
        </authorList>
    </citation>
    <scope>NUCLEOTIDE SEQUENCE [LARGE SCALE GENOMIC DNA]</scope>
    <source>
        <strain evidence="10 11">CBAmC</strain>
    </source>
</reference>
<feature type="transmembrane region" description="Helical" evidence="8">
    <location>
        <begin position="274"/>
        <end position="293"/>
    </location>
</feature>
<dbReference type="GO" id="GO:0022857">
    <property type="term" value="F:transmembrane transporter activity"/>
    <property type="evidence" value="ECO:0007669"/>
    <property type="project" value="InterPro"/>
</dbReference>
<dbReference type="InterPro" id="IPR011701">
    <property type="entry name" value="MFS"/>
</dbReference>
<dbReference type="PROSITE" id="PS50850">
    <property type="entry name" value="MFS"/>
    <property type="match status" value="1"/>
</dbReference>
<accession>A0A248JPR0</accession>
<dbReference type="RefSeq" id="WP_088871113.1">
    <property type="nucleotide sequence ID" value="NZ_CP022110.1"/>
</dbReference>
<comment type="subcellular location">
    <subcellularLocation>
        <location evidence="2">Cell membrane</location>
        <topology evidence="2">Multi-pass membrane protein</topology>
    </subcellularLocation>
</comment>
<dbReference type="Proteomes" id="UP000197153">
    <property type="component" value="Chromosome 1"/>
</dbReference>
<dbReference type="GO" id="GO:0005886">
    <property type="term" value="C:plasma membrane"/>
    <property type="evidence" value="ECO:0007669"/>
    <property type="project" value="UniProtKB-SubCell"/>
</dbReference>
<feature type="transmembrane region" description="Helical" evidence="8">
    <location>
        <begin position="299"/>
        <end position="320"/>
    </location>
</feature>
<feature type="transmembrane region" description="Helical" evidence="8">
    <location>
        <begin position="362"/>
        <end position="381"/>
    </location>
</feature>
<evidence type="ECO:0000256" key="1">
    <source>
        <dbReference type="ARBA" id="ARBA00003279"/>
    </source>
</evidence>
<feature type="transmembrane region" description="Helical" evidence="8">
    <location>
        <begin position="135"/>
        <end position="157"/>
    </location>
</feature>
<evidence type="ECO:0000256" key="5">
    <source>
        <dbReference type="ARBA" id="ARBA00022692"/>
    </source>
</evidence>
<dbReference type="AlphaFoldDB" id="A0A248JPR0"/>
<sequence length="395" mass="40216">MPKPTPSPSLILATLALAVYFVGAVEFMLAPMLTPLALAFAAKPADVAWLVSAYAVSYAVLAPLIGLLSDRIGRRRLLLPALALFAADALAIAFAPSLTFAIIARILGGAAGAALTPTAFALIAETVPEDRQAGAMGLVLFGLTLGIATGPTFAGLLTDAFDWQAPFVAVACGCLAVLILTARILPPSVARQGQPLKTSAARLLDGAILRPNLSKGFWLGATIAGFLISGEVLRNRYGLSTSMVGLSVTAFGVGLATGNLAIGRFTIWVGRPETVLIFAIALIFVTQSAFLATDPSLGLAIGLLALWGFASGLAAPANTAIQASRAGSNAGFVLASSESMNNGALLVLAPIVASWIGGGDTINAAILLGVCTLAALGVNLADRKSQTKTLPCLNP</sequence>
<evidence type="ECO:0000313" key="11">
    <source>
        <dbReference type="Proteomes" id="UP000197153"/>
    </source>
</evidence>
<dbReference type="SUPFAM" id="SSF103473">
    <property type="entry name" value="MFS general substrate transporter"/>
    <property type="match status" value="1"/>
</dbReference>
<evidence type="ECO:0000256" key="4">
    <source>
        <dbReference type="ARBA" id="ARBA00022475"/>
    </source>
</evidence>
<organism evidence="10 11">
    <name type="scientific">Nitrospirillum viridazoti CBAmc</name>
    <dbReference type="NCBI Taxonomy" id="1441467"/>
    <lineage>
        <taxon>Bacteria</taxon>
        <taxon>Pseudomonadati</taxon>
        <taxon>Pseudomonadota</taxon>
        <taxon>Alphaproteobacteria</taxon>
        <taxon>Rhodospirillales</taxon>
        <taxon>Azospirillaceae</taxon>
        <taxon>Nitrospirillum</taxon>
        <taxon>Nitrospirillum viridazoti</taxon>
    </lineage>
</organism>
<dbReference type="PROSITE" id="PS00216">
    <property type="entry name" value="SUGAR_TRANSPORT_1"/>
    <property type="match status" value="1"/>
</dbReference>
<evidence type="ECO:0000256" key="3">
    <source>
        <dbReference type="ARBA" id="ARBA00007520"/>
    </source>
</evidence>
<evidence type="ECO:0000256" key="7">
    <source>
        <dbReference type="ARBA" id="ARBA00023136"/>
    </source>
</evidence>
<protein>
    <submittedName>
        <fullName evidence="10">Arabinose ABC transporter permease</fullName>
    </submittedName>
</protein>
<evidence type="ECO:0000256" key="6">
    <source>
        <dbReference type="ARBA" id="ARBA00022989"/>
    </source>
</evidence>
<dbReference type="InterPro" id="IPR001958">
    <property type="entry name" value="Tet-R_TetA/multi-R_MdtG-like"/>
</dbReference>
<dbReference type="Gene3D" id="1.20.1250.20">
    <property type="entry name" value="MFS general substrate transporter like domains"/>
    <property type="match status" value="1"/>
</dbReference>
<feature type="transmembrane region" description="Helical" evidence="8">
    <location>
        <begin position="216"/>
        <end position="233"/>
    </location>
</feature>
<name>A0A248JPR0_9PROT</name>
<feature type="domain" description="Major facilitator superfamily (MFS) profile" evidence="9">
    <location>
        <begin position="11"/>
        <end position="386"/>
    </location>
</feature>
<comment type="function">
    <text evidence="1">Resistance to tetracycline by an active tetracycline efflux. This is an energy-dependent process that decreases the accumulation of the antibiotic in whole cells. This protein functions as a metal-tetracycline/H(+) antiporter.</text>
</comment>
<keyword evidence="11" id="KW-1185">Reference proteome</keyword>
<dbReference type="InterPro" id="IPR050189">
    <property type="entry name" value="MFS_Efflux_Transporters"/>
</dbReference>
<dbReference type="PRINTS" id="PR01035">
    <property type="entry name" value="TCRTETA"/>
</dbReference>
<feature type="transmembrane region" description="Helical" evidence="8">
    <location>
        <begin position="49"/>
        <end position="68"/>
    </location>
</feature>
<evidence type="ECO:0000256" key="2">
    <source>
        <dbReference type="ARBA" id="ARBA00004651"/>
    </source>
</evidence>
<keyword evidence="4" id="KW-1003">Cell membrane</keyword>
<evidence type="ECO:0000256" key="8">
    <source>
        <dbReference type="SAM" id="Phobius"/>
    </source>
</evidence>
<dbReference type="InterPro" id="IPR005829">
    <property type="entry name" value="Sugar_transporter_CS"/>
</dbReference>
<feature type="transmembrane region" description="Helical" evidence="8">
    <location>
        <begin position="163"/>
        <end position="185"/>
    </location>
</feature>
<feature type="transmembrane region" description="Helical" evidence="8">
    <location>
        <begin position="77"/>
        <end position="96"/>
    </location>
</feature>
<feature type="transmembrane region" description="Helical" evidence="8">
    <location>
        <begin position="102"/>
        <end position="123"/>
    </location>
</feature>